<feature type="non-terminal residue" evidence="2">
    <location>
        <position position="1"/>
    </location>
</feature>
<evidence type="ECO:0000256" key="1">
    <source>
        <dbReference type="SAM" id="MobiDB-lite"/>
    </source>
</evidence>
<comment type="caution">
    <text evidence="2">The sequence shown here is derived from an EMBL/GenBank/DDBJ whole genome shotgun (WGS) entry which is preliminary data.</text>
</comment>
<evidence type="ECO:0000313" key="2">
    <source>
        <dbReference type="EMBL" id="GMT15997.1"/>
    </source>
</evidence>
<feature type="non-terminal residue" evidence="2">
    <location>
        <position position="119"/>
    </location>
</feature>
<dbReference type="EMBL" id="BTSY01000002">
    <property type="protein sequence ID" value="GMT15997.1"/>
    <property type="molecule type" value="Genomic_DNA"/>
</dbReference>
<dbReference type="PANTHER" id="PTHR21593:SF36">
    <property type="entry name" value="DUF148 DOMAIN-CONTAINING PROTEIN-RELATED"/>
    <property type="match status" value="1"/>
</dbReference>
<feature type="region of interest" description="Disordered" evidence="1">
    <location>
        <begin position="93"/>
        <end position="119"/>
    </location>
</feature>
<keyword evidence="3" id="KW-1185">Reference proteome</keyword>
<accession>A0AAV5V8N7</accession>
<proteinExistence type="predicted"/>
<reference evidence="2" key="1">
    <citation type="submission" date="2023-10" db="EMBL/GenBank/DDBJ databases">
        <title>Genome assembly of Pristionchus species.</title>
        <authorList>
            <person name="Yoshida K."/>
            <person name="Sommer R.J."/>
        </authorList>
    </citation>
    <scope>NUCLEOTIDE SEQUENCE</scope>
    <source>
        <strain evidence="2">RS5133</strain>
    </source>
</reference>
<dbReference type="Proteomes" id="UP001432322">
    <property type="component" value="Unassembled WGS sequence"/>
</dbReference>
<protein>
    <recommendedName>
        <fullName evidence="4">SXP/RAL-2 family protein Ani s 5-like cation-binding domain-containing protein</fullName>
    </recommendedName>
</protein>
<dbReference type="AlphaFoldDB" id="A0AAV5V8N7"/>
<sequence>AGFPGAGSGFPGSGAGFPGAGAGFPGSGPSSIDNSGVRRIIPPFLQGADKATEDRFYAIVQNPSWTAAEKEQKVQEFVASLDSNKQNTYEEFRREAASTQKTKRDKIHSLVDQMTPEAQ</sequence>
<name>A0AAV5V8N7_9BILA</name>
<dbReference type="InterPro" id="IPR052823">
    <property type="entry name" value="SXP/RAL-2_related"/>
</dbReference>
<evidence type="ECO:0008006" key="4">
    <source>
        <dbReference type="Google" id="ProtNLM"/>
    </source>
</evidence>
<feature type="compositionally biased region" description="Gly residues" evidence="1">
    <location>
        <begin position="1"/>
        <end position="26"/>
    </location>
</feature>
<gene>
    <name evidence="2" type="ORF">PFISCL1PPCAC_7294</name>
</gene>
<organism evidence="2 3">
    <name type="scientific">Pristionchus fissidentatus</name>
    <dbReference type="NCBI Taxonomy" id="1538716"/>
    <lineage>
        <taxon>Eukaryota</taxon>
        <taxon>Metazoa</taxon>
        <taxon>Ecdysozoa</taxon>
        <taxon>Nematoda</taxon>
        <taxon>Chromadorea</taxon>
        <taxon>Rhabditida</taxon>
        <taxon>Rhabditina</taxon>
        <taxon>Diplogasteromorpha</taxon>
        <taxon>Diplogasteroidea</taxon>
        <taxon>Neodiplogasteridae</taxon>
        <taxon>Pristionchus</taxon>
    </lineage>
</organism>
<dbReference type="PANTHER" id="PTHR21593">
    <property type="entry name" value="PRION-LIKE- Q/N-RICH -DOMAIN-BEARING PROTEIN PROTEIN"/>
    <property type="match status" value="1"/>
</dbReference>
<evidence type="ECO:0000313" key="3">
    <source>
        <dbReference type="Proteomes" id="UP001432322"/>
    </source>
</evidence>
<feature type="region of interest" description="Disordered" evidence="1">
    <location>
        <begin position="1"/>
        <end position="37"/>
    </location>
</feature>